<protein>
    <submittedName>
        <fullName evidence="1">Uncharacterized protein</fullName>
    </submittedName>
</protein>
<evidence type="ECO:0000313" key="1">
    <source>
        <dbReference type="EMBL" id="GAU43059.1"/>
    </source>
</evidence>
<dbReference type="Proteomes" id="UP000242715">
    <property type="component" value="Unassembled WGS sequence"/>
</dbReference>
<organism evidence="1 2">
    <name type="scientific">Trifolium subterraneum</name>
    <name type="common">Subterranean clover</name>
    <dbReference type="NCBI Taxonomy" id="3900"/>
    <lineage>
        <taxon>Eukaryota</taxon>
        <taxon>Viridiplantae</taxon>
        <taxon>Streptophyta</taxon>
        <taxon>Embryophyta</taxon>
        <taxon>Tracheophyta</taxon>
        <taxon>Spermatophyta</taxon>
        <taxon>Magnoliopsida</taxon>
        <taxon>eudicotyledons</taxon>
        <taxon>Gunneridae</taxon>
        <taxon>Pentapetalae</taxon>
        <taxon>rosids</taxon>
        <taxon>fabids</taxon>
        <taxon>Fabales</taxon>
        <taxon>Fabaceae</taxon>
        <taxon>Papilionoideae</taxon>
        <taxon>50 kb inversion clade</taxon>
        <taxon>NPAAA clade</taxon>
        <taxon>Hologalegina</taxon>
        <taxon>IRL clade</taxon>
        <taxon>Trifolieae</taxon>
        <taxon>Trifolium</taxon>
    </lineage>
</organism>
<dbReference type="EMBL" id="DF973955">
    <property type="protein sequence ID" value="GAU43059.1"/>
    <property type="molecule type" value="Genomic_DNA"/>
</dbReference>
<evidence type="ECO:0000313" key="2">
    <source>
        <dbReference type="Proteomes" id="UP000242715"/>
    </source>
</evidence>
<name>A0A2Z6PDY1_TRISU</name>
<keyword evidence="2" id="KW-1185">Reference proteome</keyword>
<gene>
    <name evidence="1" type="ORF">TSUD_350050</name>
</gene>
<proteinExistence type="predicted"/>
<dbReference type="AlphaFoldDB" id="A0A2Z6PDY1"/>
<sequence>MTASLRPTTRAKDNEQRTSVVTQVLAKSTINPRGATTNNCSTNTVSNITAGFLFVSSNKIQWLKNGDLLLIKDLDNHQTS</sequence>
<accession>A0A2Z6PDY1</accession>
<reference evidence="2" key="1">
    <citation type="journal article" date="2017" name="Front. Plant Sci.">
        <title>Climate Clever Clovers: New Paradigm to Reduce the Environmental Footprint of Ruminants by Breeding Low Methanogenic Forages Utilizing Haplotype Variation.</title>
        <authorList>
            <person name="Kaur P."/>
            <person name="Appels R."/>
            <person name="Bayer P.E."/>
            <person name="Keeble-Gagnere G."/>
            <person name="Wang J."/>
            <person name="Hirakawa H."/>
            <person name="Shirasawa K."/>
            <person name="Vercoe P."/>
            <person name="Stefanova K."/>
            <person name="Durmic Z."/>
            <person name="Nichols P."/>
            <person name="Revell C."/>
            <person name="Isobe S.N."/>
            <person name="Edwards D."/>
            <person name="Erskine W."/>
        </authorList>
    </citation>
    <scope>NUCLEOTIDE SEQUENCE [LARGE SCALE GENOMIC DNA]</scope>
    <source>
        <strain evidence="2">cv. Daliak</strain>
    </source>
</reference>